<dbReference type="AlphaFoldDB" id="A0A6M3JV66"/>
<reference evidence="1" key="1">
    <citation type="submission" date="2020-03" db="EMBL/GenBank/DDBJ databases">
        <title>The deep terrestrial virosphere.</title>
        <authorList>
            <person name="Holmfeldt K."/>
            <person name="Nilsson E."/>
            <person name="Simone D."/>
            <person name="Lopez-Fernandez M."/>
            <person name="Wu X."/>
            <person name="de Brujin I."/>
            <person name="Lundin D."/>
            <person name="Andersson A."/>
            <person name="Bertilsson S."/>
            <person name="Dopson M."/>
        </authorList>
    </citation>
    <scope>NUCLEOTIDE SEQUENCE</scope>
    <source>
        <strain evidence="1">MM415A02721</strain>
    </source>
</reference>
<organism evidence="1">
    <name type="scientific">viral metagenome</name>
    <dbReference type="NCBI Taxonomy" id="1070528"/>
    <lineage>
        <taxon>unclassified sequences</taxon>
        <taxon>metagenomes</taxon>
        <taxon>organismal metagenomes</taxon>
    </lineage>
</organism>
<dbReference type="EMBL" id="MT141961">
    <property type="protein sequence ID" value="QJA72557.1"/>
    <property type="molecule type" value="Genomic_DNA"/>
</dbReference>
<proteinExistence type="predicted"/>
<name>A0A6M3JV66_9ZZZZ</name>
<sequence length="93" mass="10195">MFEIITEIVTNPYIIGGFTVIGRNLFGWLKNSLEDGKIDAYEWKQLAKTFVTLGGLAVFTYVGINAAFAEIGPAEATGIAALIDVLRSHFKKK</sequence>
<evidence type="ECO:0000313" key="1">
    <source>
        <dbReference type="EMBL" id="QJA72557.1"/>
    </source>
</evidence>
<protein>
    <submittedName>
        <fullName evidence="1">Uncharacterized protein</fullName>
    </submittedName>
</protein>
<gene>
    <name evidence="1" type="ORF">MM415A02721_0005</name>
</gene>
<accession>A0A6M3JV66</accession>